<name>A0A4R7BUT0_9HYPH</name>
<keyword evidence="2" id="KW-1185">Reference proteome</keyword>
<comment type="caution">
    <text evidence="1">The sequence shown here is derived from an EMBL/GenBank/DDBJ whole genome shotgun (WGS) entry which is preliminary data.</text>
</comment>
<dbReference type="RefSeq" id="WP_133770242.1">
    <property type="nucleotide sequence ID" value="NZ_SNZR01000013.1"/>
</dbReference>
<gene>
    <name evidence="1" type="ORF">EV668_2381</name>
</gene>
<accession>A0A4R7BUT0</accession>
<reference evidence="1 2" key="1">
    <citation type="submission" date="2019-03" db="EMBL/GenBank/DDBJ databases">
        <title>Genomic Encyclopedia of Type Strains, Phase IV (KMG-IV): sequencing the most valuable type-strain genomes for metagenomic binning, comparative biology and taxonomic classification.</title>
        <authorList>
            <person name="Goeker M."/>
        </authorList>
    </citation>
    <scope>NUCLEOTIDE SEQUENCE [LARGE SCALE GENOMIC DNA]</scope>
    <source>
        <strain evidence="1 2">DSM 25903</strain>
    </source>
</reference>
<protein>
    <submittedName>
        <fullName evidence="1">Uncharacterized protein</fullName>
    </submittedName>
</protein>
<sequence length="82" mass="8732">MTIAASRTGSLSESIGTEDATRAAVAYDRAVSILSLNDRYYVPSREVRRDMLSAILSSGREHGFDEDRLTLAALAAAPTEGG</sequence>
<evidence type="ECO:0000313" key="1">
    <source>
        <dbReference type="EMBL" id="TDR89550.1"/>
    </source>
</evidence>
<evidence type="ECO:0000313" key="2">
    <source>
        <dbReference type="Proteomes" id="UP000295122"/>
    </source>
</evidence>
<organism evidence="1 2">
    <name type="scientific">Enterovirga rhinocerotis</name>
    <dbReference type="NCBI Taxonomy" id="1339210"/>
    <lineage>
        <taxon>Bacteria</taxon>
        <taxon>Pseudomonadati</taxon>
        <taxon>Pseudomonadota</taxon>
        <taxon>Alphaproteobacteria</taxon>
        <taxon>Hyphomicrobiales</taxon>
        <taxon>Methylobacteriaceae</taxon>
        <taxon>Enterovirga</taxon>
    </lineage>
</organism>
<proteinExistence type="predicted"/>
<dbReference type="EMBL" id="SNZR01000013">
    <property type="protein sequence ID" value="TDR89550.1"/>
    <property type="molecule type" value="Genomic_DNA"/>
</dbReference>
<dbReference type="AlphaFoldDB" id="A0A4R7BUT0"/>
<dbReference type="Proteomes" id="UP000295122">
    <property type="component" value="Unassembled WGS sequence"/>
</dbReference>